<dbReference type="EMBL" id="CP099427">
    <property type="protein sequence ID" value="USW57897.1"/>
    <property type="molecule type" value="Genomic_DNA"/>
</dbReference>
<organism evidence="2 3">
    <name type="scientific">Septoria linicola</name>
    <dbReference type="NCBI Taxonomy" id="215465"/>
    <lineage>
        <taxon>Eukaryota</taxon>
        <taxon>Fungi</taxon>
        <taxon>Dikarya</taxon>
        <taxon>Ascomycota</taxon>
        <taxon>Pezizomycotina</taxon>
        <taxon>Dothideomycetes</taxon>
        <taxon>Dothideomycetidae</taxon>
        <taxon>Mycosphaerellales</taxon>
        <taxon>Mycosphaerellaceae</taxon>
        <taxon>Septoria</taxon>
    </lineage>
</organism>
<dbReference type="Pfam" id="PF26534">
    <property type="entry name" value="NTF2_7"/>
    <property type="match status" value="1"/>
</dbReference>
<proteinExistence type="predicted"/>
<dbReference type="AlphaFoldDB" id="A0A9Q9B5T5"/>
<gene>
    <name evidence="2" type="ORF">Slin15195_G112160</name>
</gene>
<keyword evidence="3" id="KW-1185">Reference proteome</keyword>
<evidence type="ECO:0000259" key="1">
    <source>
        <dbReference type="Pfam" id="PF26534"/>
    </source>
</evidence>
<feature type="domain" description="NTF2-like" evidence="1">
    <location>
        <begin position="4"/>
        <end position="135"/>
    </location>
</feature>
<evidence type="ECO:0000313" key="2">
    <source>
        <dbReference type="EMBL" id="USW57897.1"/>
    </source>
</evidence>
<dbReference type="Proteomes" id="UP001056384">
    <property type="component" value="Chromosome 10"/>
</dbReference>
<reference evidence="2" key="1">
    <citation type="submission" date="2022-06" db="EMBL/GenBank/DDBJ databases">
        <title>Complete genome sequences of two strains of the flax pathogen Septoria linicola.</title>
        <authorList>
            <person name="Lapalu N."/>
            <person name="Simon A."/>
            <person name="Demenou B."/>
            <person name="Paumier D."/>
            <person name="Guillot M.-P."/>
            <person name="Gout L."/>
            <person name="Valade R."/>
        </authorList>
    </citation>
    <scope>NUCLEOTIDE SEQUENCE</scope>
    <source>
        <strain evidence="2">SE15195</strain>
    </source>
</reference>
<sequence>MSQNCLTDQETDVFVKAHQDMLTKVDGWQNVAKQHLRPDLISASDSDAFENQLSLNSTNYNGLQAWIDKLDGQMSAHFDTLVVTHNCDTITWYQEFNQGGMQPVRAISIWFVDMAKMQIYKHYWEHNSGLTAWLQGYFKDGYNVTVSQDEPKHEISNCRDTCELQYDRCPR</sequence>
<name>A0A9Q9B5T5_9PEZI</name>
<protein>
    <recommendedName>
        <fullName evidence="1">NTF2-like domain-containing protein</fullName>
    </recommendedName>
</protein>
<accession>A0A9Q9B5T5</accession>
<evidence type="ECO:0000313" key="3">
    <source>
        <dbReference type="Proteomes" id="UP001056384"/>
    </source>
</evidence>
<dbReference type="InterPro" id="IPR058645">
    <property type="entry name" value="NTF2-like_dom_7"/>
</dbReference>